<sequence length="174" mass="19785">MKMFGCQSTVLCDADDANECPITFAIIYLFAAVFHTYGNLHPLEFFFVPQISYIVSYIMDPHALYLPVTFVRMFICAFVCGMIGLILVPIDYFFTLGYQTLESFGSTYVMLAFLGTGFAILSIFMAVLEVYHRFVCCSSSTSPFYLEYKKEYAFCVRSVFVVGMMMCPVGVFEF</sequence>
<dbReference type="WBParaSite" id="Pan_g15144.t1">
    <property type="protein sequence ID" value="Pan_g15144.t1"/>
    <property type="gene ID" value="Pan_g15144"/>
</dbReference>
<evidence type="ECO:0000313" key="3">
    <source>
        <dbReference type="WBParaSite" id="Pan_g15144.t1"/>
    </source>
</evidence>
<keyword evidence="1" id="KW-1133">Transmembrane helix</keyword>
<evidence type="ECO:0000313" key="2">
    <source>
        <dbReference type="Proteomes" id="UP000492821"/>
    </source>
</evidence>
<keyword evidence="1" id="KW-0472">Membrane</keyword>
<keyword evidence="2" id="KW-1185">Reference proteome</keyword>
<reference evidence="3" key="2">
    <citation type="submission" date="2020-10" db="UniProtKB">
        <authorList>
            <consortium name="WormBaseParasite"/>
        </authorList>
    </citation>
    <scope>IDENTIFICATION</scope>
</reference>
<accession>A0A7E4ZSU7</accession>
<organism evidence="2 3">
    <name type="scientific">Panagrellus redivivus</name>
    <name type="common">Microworm</name>
    <dbReference type="NCBI Taxonomy" id="6233"/>
    <lineage>
        <taxon>Eukaryota</taxon>
        <taxon>Metazoa</taxon>
        <taxon>Ecdysozoa</taxon>
        <taxon>Nematoda</taxon>
        <taxon>Chromadorea</taxon>
        <taxon>Rhabditida</taxon>
        <taxon>Tylenchina</taxon>
        <taxon>Panagrolaimomorpha</taxon>
        <taxon>Panagrolaimoidea</taxon>
        <taxon>Panagrolaimidae</taxon>
        <taxon>Panagrellus</taxon>
    </lineage>
</organism>
<evidence type="ECO:0000256" key="1">
    <source>
        <dbReference type="SAM" id="Phobius"/>
    </source>
</evidence>
<feature type="transmembrane region" description="Helical" evidence="1">
    <location>
        <begin position="152"/>
        <end position="172"/>
    </location>
</feature>
<feature type="transmembrane region" description="Helical" evidence="1">
    <location>
        <begin position="64"/>
        <end position="88"/>
    </location>
</feature>
<dbReference type="Proteomes" id="UP000492821">
    <property type="component" value="Unassembled WGS sequence"/>
</dbReference>
<feature type="transmembrane region" description="Helical" evidence="1">
    <location>
        <begin position="108"/>
        <end position="131"/>
    </location>
</feature>
<reference evidence="2" key="1">
    <citation type="journal article" date="2013" name="Genetics">
        <title>The draft genome and transcriptome of Panagrellus redivivus are shaped by the harsh demands of a free-living lifestyle.</title>
        <authorList>
            <person name="Srinivasan J."/>
            <person name="Dillman A.R."/>
            <person name="Macchietto M.G."/>
            <person name="Heikkinen L."/>
            <person name="Lakso M."/>
            <person name="Fracchia K.M."/>
            <person name="Antoshechkin I."/>
            <person name="Mortazavi A."/>
            <person name="Wong G."/>
            <person name="Sternberg P.W."/>
        </authorList>
    </citation>
    <scope>NUCLEOTIDE SEQUENCE [LARGE SCALE GENOMIC DNA]</scope>
    <source>
        <strain evidence="2">MT8872</strain>
    </source>
</reference>
<dbReference type="AlphaFoldDB" id="A0A7E4ZSU7"/>
<name>A0A7E4ZSU7_PANRE</name>
<proteinExistence type="predicted"/>
<protein>
    <submittedName>
        <fullName evidence="3">Uncharacterized protein</fullName>
    </submittedName>
</protein>
<keyword evidence="1" id="KW-0812">Transmembrane</keyword>